<dbReference type="SUPFAM" id="SSF102114">
    <property type="entry name" value="Radical SAM enzymes"/>
    <property type="match status" value="1"/>
</dbReference>
<dbReference type="GO" id="GO:0051536">
    <property type="term" value="F:iron-sulfur cluster binding"/>
    <property type="evidence" value="ECO:0007669"/>
    <property type="project" value="UniProtKB-KW"/>
</dbReference>
<name>A0A1U7I3X1_9CYAN</name>
<dbReference type="InterPro" id="IPR058240">
    <property type="entry name" value="rSAM_sf"/>
</dbReference>
<dbReference type="STRING" id="454136.NIES2119_29950"/>
<proteinExistence type="predicted"/>
<organism evidence="5 6">
    <name type="scientific">[Phormidium ambiguum] IAM M-71</name>
    <dbReference type="NCBI Taxonomy" id="454136"/>
    <lineage>
        <taxon>Bacteria</taxon>
        <taxon>Bacillati</taxon>
        <taxon>Cyanobacteriota</taxon>
        <taxon>Cyanophyceae</taxon>
        <taxon>Oscillatoriophycideae</taxon>
        <taxon>Aerosakkonematales</taxon>
        <taxon>Aerosakkonemataceae</taxon>
        <taxon>Floridanema</taxon>
    </lineage>
</organism>
<dbReference type="InterPro" id="IPR040086">
    <property type="entry name" value="MJ0683-like"/>
</dbReference>
<dbReference type="GO" id="GO:0046872">
    <property type="term" value="F:metal ion binding"/>
    <property type="evidence" value="ECO:0007669"/>
    <property type="project" value="UniProtKB-KW"/>
</dbReference>
<keyword evidence="3" id="KW-0411">Iron-sulfur</keyword>
<evidence type="ECO:0000259" key="4">
    <source>
        <dbReference type="PROSITE" id="PS51918"/>
    </source>
</evidence>
<dbReference type="EMBL" id="MRCE01000057">
    <property type="protein sequence ID" value="OKH30898.1"/>
    <property type="molecule type" value="Genomic_DNA"/>
</dbReference>
<sequence length="254" mass="28693">MERLLTTTGRFCPFGCRYCFAASPSYQPFLNLVEVTKLQEIIAGYEYIQLACDTELFLNPPEALRLLREVVEANQNVSFITKMALSDRLIEKIALVGQEAKLKGLIVSGSISLTSLDSVAQYEPYCATPEQRINTLKNLYHSGIHTRVALRPLIPSVSLDELLELVDLTLPYTYGYYSGPLWLERLNQEMVSPGTVISKRPVSWMAGNPRWYCLEHPQKQQALAEYIQQRGSKLYQSSVEAIAATQFQYLAKVS</sequence>
<protein>
    <recommendedName>
        <fullName evidence="4">Radical SAM core domain-containing protein</fullName>
    </recommendedName>
</protein>
<accession>A0A1U7I3X1</accession>
<dbReference type="AlphaFoldDB" id="A0A1U7I3X1"/>
<evidence type="ECO:0000256" key="1">
    <source>
        <dbReference type="ARBA" id="ARBA00022723"/>
    </source>
</evidence>
<dbReference type="PANTHER" id="PTHR43432:SF4">
    <property type="entry name" value="RADICAL SAM CORE DOMAIN-CONTAINING PROTEIN"/>
    <property type="match status" value="1"/>
</dbReference>
<evidence type="ECO:0000313" key="6">
    <source>
        <dbReference type="Proteomes" id="UP000185860"/>
    </source>
</evidence>
<feature type="domain" description="Radical SAM core" evidence="4">
    <location>
        <begin position="1"/>
        <end position="224"/>
    </location>
</feature>
<dbReference type="PROSITE" id="PS51918">
    <property type="entry name" value="RADICAL_SAM"/>
    <property type="match status" value="1"/>
</dbReference>
<gene>
    <name evidence="5" type="ORF">NIES2119_29950</name>
</gene>
<keyword evidence="1" id="KW-0479">Metal-binding</keyword>
<reference evidence="5 6" key="1">
    <citation type="submission" date="2016-11" db="EMBL/GenBank/DDBJ databases">
        <title>Draft Genome Sequences of Nine Cyanobacterial Strains from Diverse Habitats.</title>
        <authorList>
            <person name="Zhu T."/>
            <person name="Hou S."/>
            <person name="Lu X."/>
            <person name="Hess W.R."/>
        </authorList>
    </citation>
    <scope>NUCLEOTIDE SEQUENCE [LARGE SCALE GENOMIC DNA]</scope>
    <source>
        <strain evidence="5 6">IAM M-71</strain>
    </source>
</reference>
<dbReference type="GO" id="GO:0003824">
    <property type="term" value="F:catalytic activity"/>
    <property type="evidence" value="ECO:0007669"/>
    <property type="project" value="InterPro"/>
</dbReference>
<evidence type="ECO:0000256" key="2">
    <source>
        <dbReference type="ARBA" id="ARBA00023004"/>
    </source>
</evidence>
<dbReference type="Proteomes" id="UP000185860">
    <property type="component" value="Unassembled WGS sequence"/>
</dbReference>
<dbReference type="OrthoDB" id="9785699at2"/>
<evidence type="ECO:0000256" key="3">
    <source>
        <dbReference type="ARBA" id="ARBA00023014"/>
    </source>
</evidence>
<dbReference type="InterPro" id="IPR007197">
    <property type="entry name" value="rSAM"/>
</dbReference>
<evidence type="ECO:0000313" key="5">
    <source>
        <dbReference type="EMBL" id="OKH30898.1"/>
    </source>
</evidence>
<dbReference type="Gene3D" id="3.80.30.30">
    <property type="match status" value="1"/>
</dbReference>
<dbReference type="Pfam" id="PF04055">
    <property type="entry name" value="Radical_SAM"/>
    <property type="match status" value="1"/>
</dbReference>
<keyword evidence="2" id="KW-0408">Iron</keyword>
<dbReference type="PANTHER" id="PTHR43432">
    <property type="entry name" value="SLR0285 PROTEIN"/>
    <property type="match status" value="1"/>
</dbReference>
<dbReference type="SFLD" id="SFLDS00029">
    <property type="entry name" value="Radical_SAM"/>
    <property type="match status" value="1"/>
</dbReference>
<dbReference type="RefSeq" id="WP_073597146.1">
    <property type="nucleotide sequence ID" value="NZ_MRCE01000057.1"/>
</dbReference>
<comment type="caution">
    <text evidence="5">The sequence shown here is derived from an EMBL/GenBank/DDBJ whole genome shotgun (WGS) entry which is preliminary data.</text>
</comment>